<comment type="caution">
    <text evidence="3">The sequence shown here is derived from an EMBL/GenBank/DDBJ whole genome shotgun (WGS) entry which is preliminary data.</text>
</comment>
<dbReference type="Pfam" id="PF20236">
    <property type="entry name" value="DUF6593"/>
    <property type="match status" value="1"/>
</dbReference>
<dbReference type="EMBL" id="JACAZI010000003">
    <property type="protein sequence ID" value="KAF7365464.1"/>
    <property type="molecule type" value="Genomic_DNA"/>
</dbReference>
<dbReference type="AlphaFoldDB" id="A0A8H6YVI5"/>
<name>A0A8H6YVI5_9AGAR</name>
<feature type="region of interest" description="Disordered" evidence="1">
    <location>
        <begin position="1"/>
        <end position="24"/>
    </location>
</feature>
<keyword evidence="4" id="KW-1185">Reference proteome</keyword>
<organism evidence="3 4">
    <name type="scientific">Mycena venus</name>
    <dbReference type="NCBI Taxonomy" id="2733690"/>
    <lineage>
        <taxon>Eukaryota</taxon>
        <taxon>Fungi</taxon>
        <taxon>Dikarya</taxon>
        <taxon>Basidiomycota</taxon>
        <taxon>Agaricomycotina</taxon>
        <taxon>Agaricomycetes</taxon>
        <taxon>Agaricomycetidae</taxon>
        <taxon>Agaricales</taxon>
        <taxon>Marasmiineae</taxon>
        <taxon>Mycenaceae</taxon>
        <taxon>Mycena</taxon>
    </lineage>
</organism>
<protein>
    <recommendedName>
        <fullName evidence="2">DUF6593 domain-containing protein</fullName>
    </recommendedName>
</protein>
<sequence>MNPFSQGWSNTTNNSRNAGQSASYGQGPSVYGALPYPTPTPTPNVIGFTFVTSSGSVLNSIVNGPQSQTYFRVTTDTTSAGFSVVQNSRLETITIIEWRKHPVVEICGIVSKRSSSQFLALSPDKTHRLMNVRGRNYRWMPDAHYIGLYSVSAVNPQFFGRISQTRDGTEFEVTAEALQLGLLEIFVVSAVLLMCGRNID</sequence>
<dbReference type="OrthoDB" id="3191568at2759"/>
<evidence type="ECO:0000256" key="1">
    <source>
        <dbReference type="SAM" id="MobiDB-lite"/>
    </source>
</evidence>
<proteinExistence type="predicted"/>
<dbReference type="InterPro" id="IPR046528">
    <property type="entry name" value="DUF6593"/>
</dbReference>
<dbReference type="Proteomes" id="UP000620124">
    <property type="component" value="Unassembled WGS sequence"/>
</dbReference>
<accession>A0A8H6YVI5</accession>
<feature type="domain" description="DUF6593" evidence="2">
    <location>
        <begin position="56"/>
        <end position="149"/>
    </location>
</feature>
<evidence type="ECO:0000313" key="4">
    <source>
        <dbReference type="Proteomes" id="UP000620124"/>
    </source>
</evidence>
<evidence type="ECO:0000313" key="3">
    <source>
        <dbReference type="EMBL" id="KAF7365464.1"/>
    </source>
</evidence>
<gene>
    <name evidence="3" type="ORF">MVEN_00419400</name>
</gene>
<reference evidence="3" key="1">
    <citation type="submission" date="2020-05" db="EMBL/GenBank/DDBJ databases">
        <title>Mycena genomes resolve the evolution of fungal bioluminescence.</title>
        <authorList>
            <person name="Tsai I.J."/>
        </authorList>
    </citation>
    <scope>NUCLEOTIDE SEQUENCE</scope>
    <source>
        <strain evidence="3">CCC161011</strain>
    </source>
</reference>
<evidence type="ECO:0000259" key="2">
    <source>
        <dbReference type="Pfam" id="PF20236"/>
    </source>
</evidence>